<dbReference type="OrthoDB" id="9801651at2"/>
<dbReference type="SMART" id="SM00044">
    <property type="entry name" value="CYCc"/>
    <property type="match status" value="1"/>
</dbReference>
<dbReference type="InterPro" id="IPR001054">
    <property type="entry name" value="A/G_cyclase"/>
</dbReference>
<dbReference type="PANTHER" id="PTHR43081:SF11">
    <property type="entry name" value="BLR2264 PROTEIN"/>
    <property type="match status" value="1"/>
</dbReference>
<dbReference type="Pfam" id="PF00211">
    <property type="entry name" value="Guanylate_cyc"/>
    <property type="match status" value="1"/>
</dbReference>
<dbReference type="Gene3D" id="3.30.70.1230">
    <property type="entry name" value="Nucleotide cyclase"/>
    <property type="match status" value="1"/>
</dbReference>
<gene>
    <name evidence="2" type="ORF">CVM52_07550</name>
</gene>
<feature type="domain" description="Guanylate cyclase" evidence="1">
    <location>
        <begin position="223"/>
        <end position="349"/>
    </location>
</feature>
<dbReference type="InterPro" id="IPR050697">
    <property type="entry name" value="Adenylyl/Guanylyl_Cyclase_3/4"/>
</dbReference>
<comment type="caution">
    <text evidence="2">The sequence shown here is derived from an EMBL/GenBank/DDBJ whole genome shotgun (WGS) entry which is preliminary data.</text>
</comment>
<sequence length="394" mass="43037">MAAASEIVASLPPEQLVRALEVNDYMLGEARQATDADIVISGMSERIFAAGVPLDRSSSIVRLLHAESVASARYWERGIGARHQTFPFRLGDSGEQYNRSPAAVVHQTREWLTLWLPDTPDDAYNIVPELKADGYTHYVMMPVFTAEGMSNTFSFATKAPQGFSDSDFAFFRAIFPAIAACQEILATRRILHELVRMYVGNEPHKRILSGDVHRGQVTRIRSAILFADMREFTRLTADLSAEAATRLLNDYYDCIVPPVEERGGEVLKFIADGILAIFRAEGEGGRACRHATEAARAGLANVASYAGQPKFEVGIGLHFGEVAFGNVGSGARLDYTVIGRDVNLASRVATLCGTLKMPLLASSQFRAAIGDQPCRPVGAFELKGLKRPEEIIAL</sequence>
<dbReference type="AlphaFoldDB" id="A0A2M8J3F7"/>
<reference evidence="2 3" key="1">
    <citation type="journal article" date="2018" name="Int. J. Syst. Evol. Microbiol.">
        <title>Pseudooceanicola lipolyticus sp. nov., a marine alphaproteobacterium, reclassification of Oceanicola flagellatus as Pseudooceanicola flagellatus comb. nov. and emended description of the genus Pseudooceanicola.</title>
        <authorList>
            <person name="Huang M.-M."/>
            <person name="Guo L.-L."/>
            <person name="Wu Y.-H."/>
            <person name="Lai Q.-L."/>
            <person name="Shao Z.-Z."/>
            <person name="Wang C.-S."/>
            <person name="Wu M."/>
            <person name="Xu X.-W."/>
        </authorList>
    </citation>
    <scope>NUCLEOTIDE SEQUENCE [LARGE SCALE GENOMIC DNA]</scope>
    <source>
        <strain evidence="2 3">157</strain>
    </source>
</reference>
<evidence type="ECO:0000313" key="2">
    <source>
        <dbReference type="EMBL" id="PJE37319.1"/>
    </source>
</evidence>
<evidence type="ECO:0000313" key="3">
    <source>
        <dbReference type="Proteomes" id="UP000231553"/>
    </source>
</evidence>
<proteinExistence type="predicted"/>
<dbReference type="CDD" id="cd07302">
    <property type="entry name" value="CHD"/>
    <property type="match status" value="1"/>
</dbReference>
<dbReference type="SUPFAM" id="SSF55073">
    <property type="entry name" value="Nucleotide cyclase"/>
    <property type="match status" value="1"/>
</dbReference>
<dbReference type="PROSITE" id="PS50125">
    <property type="entry name" value="GUANYLATE_CYCLASE_2"/>
    <property type="match status" value="1"/>
</dbReference>
<dbReference type="RefSeq" id="WP_100161902.1">
    <property type="nucleotide sequence ID" value="NZ_PGTB01000017.1"/>
</dbReference>
<dbReference type="Proteomes" id="UP000231553">
    <property type="component" value="Unassembled WGS sequence"/>
</dbReference>
<dbReference type="InterPro" id="IPR029787">
    <property type="entry name" value="Nucleotide_cyclase"/>
</dbReference>
<protein>
    <submittedName>
        <fullName evidence="2">Adenylate/guanylate cyclase domain-containing protein</fullName>
    </submittedName>
</protein>
<dbReference type="GO" id="GO:0035556">
    <property type="term" value="P:intracellular signal transduction"/>
    <property type="evidence" value="ECO:0007669"/>
    <property type="project" value="InterPro"/>
</dbReference>
<accession>A0A2M8J3F7</accession>
<dbReference type="GO" id="GO:0006171">
    <property type="term" value="P:cAMP biosynthetic process"/>
    <property type="evidence" value="ECO:0007669"/>
    <property type="project" value="TreeGrafter"/>
</dbReference>
<dbReference type="PANTHER" id="PTHR43081">
    <property type="entry name" value="ADENYLATE CYCLASE, TERMINAL-DIFFERENTIATION SPECIFIC-RELATED"/>
    <property type="match status" value="1"/>
</dbReference>
<dbReference type="GO" id="GO:0004016">
    <property type="term" value="F:adenylate cyclase activity"/>
    <property type="evidence" value="ECO:0007669"/>
    <property type="project" value="UniProtKB-ARBA"/>
</dbReference>
<name>A0A2M8J3F7_9RHOB</name>
<evidence type="ECO:0000259" key="1">
    <source>
        <dbReference type="PROSITE" id="PS50125"/>
    </source>
</evidence>
<dbReference type="EMBL" id="PGTB01000017">
    <property type="protein sequence ID" value="PJE37319.1"/>
    <property type="molecule type" value="Genomic_DNA"/>
</dbReference>
<organism evidence="2 3">
    <name type="scientific">Pseudooceanicola lipolyticus</name>
    <dbReference type="NCBI Taxonomy" id="2029104"/>
    <lineage>
        <taxon>Bacteria</taxon>
        <taxon>Pseudomonadati</taxon>
        <taxon>Pseudomonadota</taxon>
        <taxon>Alphaproteobacteria</taxon>
        <taxon>Rhodobacterales</taxon>
        <taxon>Paracoccaceae</taxon>
        <taxon>Pseudooceanicola</taxon>
    </lineage>
</organism>
<keyword evidence="3" id="KW-1185">Reference proteome</keyword>